<dbReference type="SUPFAM" id="SSF57667">
    <property type="entry name" value="beta-beta-alpha zinc fingers"/>
    <property type="match status" value="1"/>
</dbReference>
<feature type="compositionally biased region" description="Pro residues" evidence="6">
    <location>
        <begin position="17"/>
        <end position="26"/>
    </location>
</feature>
<dbReference type="Proteomes" id="UP001465668">
    <property type="component" value="Unassembled WGS sequence"/>
</dbReference>
<evidence type="ECO:0000256" key="2">
    <source>
        <dbReference type="ARBA" id="ARBA00022737"/>
    </source>
</evidence>
<dbReference type="PANTHER" id="PTHR24409">
    <property type="entry name" value="ZINC FINGER PROTEIN 142"/>
    <property type="match status" value="1"/>
</dbReference>
<feature type="region of interest" description="Disordered" evidence="6">
    <location>
        <begin position="142"/>
        <end position="347"/>
    </location>
</feature>
<gene>
    <name evidence="8" type="ORF">SCAR479_11051</name>
</gene>
<evidence type="ECO:0000313" key="8">
    <source>
        <dbReference type="EMBL" id="KAK9772351.1"/>
    </source>
</evidence>
<feature type="compositionally biased region" description="Basic and acidic residues" evidence="6">
    <location>
        <begin position="77"/>
        <end position="99"/>
    </location>
</feature>
<evidence type="ECO:0000256" key="3">
    <source>
        <dbReference type="ARBA" id="ARBA00022771"/>
    </source>
</evidence>
<organism evidence="8 9">
    <name type="scientific">Seiridium cardinale</name>
    <dbReference type="NCBI Taxonomy" id="138064"/>
    <lineage>
        <taxon>Eukaryota</taxon>
        <taxon>Fungi</taxon>
        <taxon>Dikarya</taxon>
        <taxon>Ascomycota</taxon>
        <taxon>Pezizomycotina</taxon>
        <taxon>Sordariomycetes</taxon>
        <taxon>Xylariomycetidae</taxon>
        <taxon>Amphisphaeriales</taxon>
        <taxon>Sporocadaceae</taxon>
        <taxon>Seiridium</taxon>
    </lineage>
</organism>
<dbReference type="PROSITE" id="PS00028">
    <property type="entry name" value="ZINC_FINGER_C2H2_1"/>
    <property type="match status" value="1"/>
</dbReference>
<reference evidence="8 9" key="1">
    <citation type="submission" date="2024-02" db="EMBL/GenBank/DDBJ databases">
        <title>First draft genome assembly of two strains of Seiridium cardinale.</title>
        <authorList>
            <person name="Emiliani G."/>
            <person name="Scali E."/>
        </authorList>
    </citation>
    <scope>NUCLEOTIDE SEQUENCE [LARGE SCALE GENOMIC DNA]</scope>
    <source>
        <strain evidence="8 9">BM-138-000479</strain>
    </source>
</reference>
<feature type="region of interest" description="Disordered" evidence="6">
    <location>
        <begin position="1"/>
        <end position="112"/>
    </location>
</feature>
<comment type="caution">
    <text evidence="8">The sequence shown here is derived from an EMBL/GenBank/DDBJ whole genome shotgun (WGS) entry which is preliminary data.</text>
</comment>
<dbReference type="InterPro" id="IPR036236">
    <property type="entry name" value="Znf_C2H2_sf"/>
</dbReference>
<accession>A0ABR2XEY9</accession>
<feature type="region of interest" description="Disordered" evidence="6">
    <location>
        <begin position="406"/>
        <end position="427"/>
    </location>
</feature>
<feature type="domain" description="C2H2-type" evidence="7">
    <location>
        <begin position="467"/>
        <end position="495"/>
    </location>
</feature>
<feature type="compositionally biased region" description="Low complexity" evidence="6">
    <location>
        <begin position="334"/>
        <end position="347"/>
    </location>
</feature>
<keyword evidence="2" id="KW-0677">Repeat</keyword>
<dbReference type="InterPro" id="IPR013087">
    <property type="entry name" value="Znf_C2H2_type"/>
</dbReference>
<feature type="compositionally biased region" description="Basic and acidic residues" evidence="6">
    <location>
        <begin position="275"/>
        <end position="285"/>
    </location>
</feature>
<name>A0ABR2XEY9_9PEZI</name>
<keyword evidence="4" id="KW-0862">Zinc</keyword>
<feature type="compositionally biased region" description="Basic and acidic residues" evidence="6">
    <location>
        <begin position="216"/>
        <end position="231"/>
    </location>
</feature>
<keyword evidence="3 5" id="KW-0863">Zinc-finger</keyword>
<protein>
    <recommendedName>
        <fullName evidence="7">C2H2-type domain-containing protein</fullName>
    </recommendedName>
</protein>
<keyword evidence="1" id="KW-0479">Metal-binding</keyword>
<feature type="compositionally biased region" description="Polar residues" evidence="6">
    <location>
        <begin position="238"/>
        <end position="257"/>
    </location>
</feature>
<evidence type="ECO:0000256" key="1">
    <source>
        <dbReference type="ARBA" id="ARBA00022723"/>
    </source>
</evidence>
<dbReference type="Gene3D" id="3.30.160.60">
    <property type="entry name" value="Classic Zinc Finger"/>
    <property type="match status" value="1"/>
</dbReference>
<keyword evidence="9" id="KW-1185">Reference proteome</keyword>
<dbReference type="EMBL" id="JARVKM010000063">
    <property type="protein sequence ID" value="KAK9772351.1"/>
    <property type="molecule type" value="Genomic_DNA"/>
</dbReference>
<evidence type="ECO:0000259" key="7">
    <source>
        <dbReference type="PROSITE" id="PS50157"/>
    </source>
</evidence>
<dbReference type="PANTHER" id="PTHR24409:SF295">
    <property type="entry name" value="AZ2-RELATED"/>
    <property type="match status" value="1"/>
</dbReference>
<dbReference type="Pfam" id="PF24537">
    <property type="entry name" value="zf-C2H2_fungi"/>
    <property type="match status" value="1"/>
</dbReference>
<evidence type="ECO:0000313" key="9">
    <source>
        <dbReference type="Proteomes" id="UP001465668"/>
    </source>
</evidence>
<evidence type="ECO:0000256" key="4">
    <source>
        <dbReference type="ARBA" id="ARBA00022833"/>
    </source>
</evidence>
<proteinExistence type="predicted"/>
<dbReference type="PROSITE" id="PS50157">
    <property type="entry name" value="ZINC_FINGER_C2H2_2"/>
    <property type="match status" value="1"/>
</dbReference>
<feature type="compositionally biased region" description="Polar residues" evidence="6">
    <location>
        <begin position="52"/>
        <end position="73"/>
    </location>
</feature>
<evidence type="ECO:0000256" key="5">
    <source>
        <dbReference type="PROSITE-ProRule" id="PRU00042"/>
    </source>
</evidence>
<feature type="compositionally biased region" description="Basic and acidic residues" evidence="6">
    <location>
        <begin position="40"/>
        <end position="51"/>
    </location>
</feature>
<dbReference type="InterPro" id="IPR057026">
    <property type="entry name" value="Znf-C2H2_ascomycetes"/>
</dbReference>
<evidence type="ECO:0000256" key="6">
    <source>
        <dbReference type="SAM" id="MobiDB-lite"/>
    </source>
</evidence>
<sequence length="690" mass="75855">MAMGIPSRRPPTEDQIAPPPLPPPRFVGPMSGQSQPPTTGRHDRDFFKKENSSYGVGSNTSSYGIRSDASSYGSLDHSPRTERRGFRTSRAPDRDEGYHSLHSIEPSQDAGSKTMFMSHDQFQFRPSGSDYDSSLLKKFDARRTLDNRSPPRRSGLSSSANDAVSRHGSVDQRQPPALSLPIRSTSRMYGDGHLSETSTQSAVSPRGGLTLGFASRDYRSPIEPTDLDRSPPHRARRTNSGSIADDVTVSTQGSYENNTDDTDFPMEDAGMGRLQLEEHPLRSDYRTSGQKRRASSPPGDDFPLQGLPGASELLRRREGASRASPTPRLTIPQSSLSSVSSLGRSGSYVSSLPHSAIGMGIVTGNFGRRSPGGLSPGGLSPVDGICNSPFNTPISLTHSPRSAIARVPHQRQVSESRPLSSPRKLTELPKSSISRIQGFYMCECCPKKPKKFETTEELNAHAAEKQYECSFCGNRFKNKNEAERHQNSLHVRRHSWSCSALHLAGYDKAFHDSTNRPGEADACGYCGDEFPRTGGSGRARHPTEQDWDDRLRHLQEVHKFRECNSSKKFFRADHFRQHLKHSHAGTSGKWTNMLETACNGLCKTLEMSTGRRKTGLRPSRGLQASIGRGTTSLGFIKNSGLSWTAEALQQDSELAQTELRYVFPPAPELHKSEGGLVHLGASHMWLDEAG</sequence>